<evidence type="ECO:0000256" key="7">
    <source>
        <dbReference type="ARBA" id="ARBA00023065"/>
    </source>
</evidence>
<dbReference type="PANTHER" id="PTHR34501">
    <property type="entry name" value="PROTEIN YDDL-RELATED"/>
    <property type="match status" value="1"/>
</dbReference>
<dbReference type="RefSeq" id="WP_172311638.1">
    <property type="nucleotide sequence ID" value="NZ_WOEY01000065.1"/>
</dbReference>
<keyword evidence="7" id="KW-0406">Ion transport</keyword>
<evidence type="ECO:0000313" key="13">
    <source>
        <dbReference type="EMBL" id="NPT42921.1"/>
    </source>
</evidence>
<keyword evidence="14" id="KW-1185">Reference proteome</keyword>
<dbReference type="CDD" id="cd00342">
    <property type="entry name" value="gram_neg_porins"/>
    <property type="match status" value="1"/>
</dbReference>
<sequence length="398" mass="40998">MKLKAIGSLGLCAAGMISSGAMAQSSVTMYGLIDTGIGYVSNQGGHSNLSLVQGVKNGDRFGFTGTEDLGGGTRTIFTLEGGFNSLNGAQGATGYMFNRQAFVGVTNDTYGTLTAGRQYTPYFFTVGALSGLGGGSTLTGWAGAHPGDIDGMDTGLRINNSVLYKTPLVKGLQASAMYAFGGVAGDISSDSVYGAALQYGNGPFEGAIGFNKLNNGGKNLVTSPTLGNFATSAINGGYLTAESVRIIGASARYTVGKLMVGVSGSNVAYAPGQYSLFTDKAIFNTAAVFTAYRASPALTLGAGYAYTHASESNRVTDSASYKQITFGEIYSLSVRTRVYFLQAYQRASGQTLFAPPTSGVPSAPVIENAVASVGDGQNSTPSSGRNQFTFVAAIQHTF</sequence>
<organism evidence="13 14">
    <name type="scientific">Paraburkholderia solitsugae</name>
    <dbReference type="NCBI Taxonomy" id="2675748"/>
    <lineage>
        <taxon>Bacteria</taxon>
        <taxon>Pseudomonadati</taxon>
        <taxon>Pseudomonadota</taxon>
        <taxon>Betaproteobacteria</taxon>
        <taxon>Burkholderiales</taxon>
        <taxon>Burkholderiaceae</taxon>
        <taxon>Paraburkholderia</taxon>
    </lineage>
</organism>
<dbReference type="Pfam" id="PF13609">
    <property type="entry name" value="Porin_4"/>
    <property type="match status" value="1"/>
</dbReference>
<evidence type="ECO:0000256" key="1">
    <source>
        <dbReference type="ARBA" id="ARBA00004571"/>
    </source>
</evidence>
<feature type="chain" id="PRO_5046639733" evidence="11">
    <location>
        <begin position="24"/>
        <end position="398"/>
    </location>
</feature>
<comment type="subunit">
    <text evidence="2">Homotrimer.</text>
</comment>
<evidence type="ECO:0000256" key="3">
    <source>
        <dbReference type="ARBA" id="ARBA00022448"/>
    </source>
</evidence>
<evidence type="ECO:0000256" key="4">
    <source>
        <dbReference type="ARBA" id="ARBA00022452"/>
    </source>
</evidence>
<keyword evidence="4" id="KW-1134">Transmembrane beta strand</keyword>
<evidence type="ECO:0000256" key="9">
    <source>
        <dbReference type="ARBA" id="ARBA00023136"/>
    </source>
</evidence>
<protein>
    <submittedName>
        <fullName evidence="13">Porin</fullName>
    </submittedName>
</protein>
<evidence type="ECO:0000256" key="6">
    <source>
        <dbReference type="ARBA" id="ARBA00022729"/>
    </source>
</evidence>
<dbReference type="InterPro" id="IPR033900">
    <property type="entry name" value="Gram_neg_porin_domain"/>
</dbReference>
<gene>
    <name evidence="13" type="ORF">GNZ12_16705</name>
</gene>
<dbReference type="Gene3D" id="2.40.160.10">
    <property type="entry name" value="Porin"/>
    <property type="match status" value="1"/>
</dbReference>
<keyword evidence="6 11" id="KW-0732">Signal</keyword>
<dbReference type="InterPro" id="IPR023614">
    <property type="entry name" value="Porin_dom_sf"/>
</dbReference>
<dbReference type="InterPro" id="IPR050298">
    <property type="entry name" value="Gram-neg_bact_OMP"/>
</dbReference>
<reference evidence="13 14" key="1">
    <citation type="submission" date="2019-11" db="EMBL/GenBank/DDBJ databases">
        <title>Metabolism of dissolved organic matter in forest soils.</title>
        <authorList>
            <person name="Cyle K.T."/>
            <person name="Wilhelm R.C."/>
            <person name="Martinez C.E."/>
        </authorList>
    </citation>
    <scope>NUCLEOTIDE SEQUENCE [LARGE SCALE GENOMIC DNA]</scope>
    <source>
        <strain evidence="13 14">1N</strain>
    </source>
</reference>
<evidence type="ECO:0000256" key="11">
    <source>
        <dbReference type="SAM" id="SignalP"/>
    </source>
</evidence>
<evidence type="ECO:0000256" key="5">
    <source>
        <dbReference type="ARBA" id="ARBA00022692"/>
    </source>
</evidence>
<evidence type="ECO:0000259" key="12">
    <source>
        <dbReference type="Pfam" id="PF13609"/>
    </source>
</evidence>
<evidence type="ECO:0000313" key="14">
    <source>
        <dbReference type="Proteomes" id="UP000652198"/>
    </source>
</evidence>
<dbReference type="PANTHER" id="PTHR34501:SF9">
    <property type="entry name" value="MAJOR OUTER MEMBRANE PROTEIN P.IA"/>
    <property type="match status" value="1"/>
</dbReference>
<keyword evidence="9" id="KW-0472">Membrane</keyword>
<comment type="subcellular location">
    <subcellularLocation>
        <location evidence="1">Cell outer membrane</location>
        <topology evidence="1">Multi-pass membrane protein</topology>
    </subcellularLocation>
</comment>
<comment type="caution">
    <text evidence="13">The sequence shown here is derived from an EMBL/GenBank/DDBJ whole genome shotgun (WGS) entry which is preliminary data.</text>
</comment>
<dbReference type="SUPFAM" id="SSF56935">
    <property type="entry name" value="Porins"/>
    <property type="match status" value="1"/>
</dbReference>
<dbReference type="Proteomes" id="UP000652198">
    <property type="component" value="Unassembled WGS sequence"/>
</dbReference>
<evidence type="ECO:0000256" key="2">
    <source>
        <dbReference type="ARBA" id="ARBA00011233"/>
    </source>
</evidence>
<dbReference type="EMBL" id="WOEY01000065">
    <property type="protein sequence ID" value="NPT42921.1"/>
    <property type="molecule type" value="Genomic_DNA"/>
</dbReference>
<name>A0ABX2BQB8_9BURK</name>
<evidence type="ECO:0000256" key="10">
    <source>
        <dbReference type="ARBA" id="ARBA00023237"/>
    </source>
</evidence>
<evidence type="ECO:0000256" key="8">
    <source>
        <dbReference type="ARBA" id="ARBA00023114"/>
    </source>
</evidence>
<feature type="domain" description="Porin" evidence="12">
    <location>
        <begin position="13"/>
        <end position="348"/>
    </location>
</feature>
<keyword evidence="3" id="KW-0813">Transport</keyword>
<proteinExistence type="predicted"/>
<keyword evidence="8" id="KW-0626">Porin</keyword>
<keyword evidence="5" id="KW-0812">Transmembrane</keyword>
<accession>A0ABX2BQB8</accession>
<feature type="signal peptide" evidence="11">
    <location>
        <begin position="1"/>
        <end position="23"/>
    </location>
</feature>
<keyword evidence="10" id="KW-0998">Cell outer membrane</keyword>